<dbReference type="InterPro" id="IPR006058">
    <property type="entry name" value="2Fe2S_fd_BS"/>
</dbReference>
<evidence type="ECO:0000256" key="2">
    <source>
        <dbReference type="ARBA" id="ARBA00001974"/>
    </source>
</evidence>
<dbReference type="InterPro" id="IPR002888">
    <property type="entry name" value="2Fe-2S-bd"/>
</dbReference>
<dbReference type="Pfam" id="PF02738">
    <property type="entry name" value="MoCoBD_1"/>
    <property type="match status" value="1"/>
</dbReference>
<evidence type="ECO:0000313" key="17">
    <source>
        <dbReference type="EMBL" id="CAL8110869.1"/>
    </source>
</evidence>
<organism evidence="17 18">
    <name type="scientific">Orchesella dallaii</name>
    <dbReference type="NCBI Taxonomy" id="48710"/>
    <lineage>
        <taxon>Eukaryota</taxon>
        <taxon>Metazoa</taxon>
        <taxon>Ecdysozoa</taxon>
        <taxon>Arthropoda</taxon>
        <taxon>Hexapoda</taxon>
        <taxon>Collembola</taxon>
        <taxon>Entomobryomorpha</taxon>
        <taxon>Entomobryoidea</taxon>
        <taxon>Orchesellidae</taxon>
        <taxon>Orchesellinae</taxon>
        <taxon>Orchesella</taxon>
    </lineage>
</organism>
<dbReference type="Pfam" id="PF01799">
    <property type="entry name" value="Fer2_2"/>
    <property type="match status" value="1"/>
</dbReference>
<dbReference type="PROSITE" id="PS00197">
    <property type="entry name" value="2FE2S_FER_1"/>
    <property type="match status" value="1"/>
</dbReference>
<keyword evidence="12" id="KW-0411">Iron-sulfur</keyword>
<dbReference type="InterPro" id="IPR036884">
    <property type="entry name" value="2Fe-2S-bd_dom_sf"/>
</dbReference>
<keyword evidence="7" id="KW-0001">2Fe-2S</keyword>
<dbReference type="InterPro" id="IPR036683">
    <property type="entry name" value="CO_DH_flav_C_dom_sf"/>
</dbReference>
<evidence type="ECO:0000256" key="10">
    <source>
        <dbReference type="ARBA" id="ARBA00023002"/>
    </source>
</evidence>
<evidence type="ECO:0000256" key="5">
    <source>
        <dbReference type="ARBA" id="ARBA00022505"/>
    </source>
</evidence>
<dbReference type="InterPro" id="IPR036010">
    <property type="entry name" value="2Fe-2S_ferredoxin-like_sf"/>
</dbReference>
<dbReference type="Pfam" id="PF00941">
    <property type="entry name" value="FAD_binding_5"/>
    <property type="match status" value="1"/>
</dbReference>
<dbReference type="SUPFAM" id="SSF56003">
    <property type="entry name" value="Molybdenum cofactor-binding domain"/>
    <property type="match status" value="1"/>
</dbReference>
<gene>
    <name evidence="17" type="ORF">ODALV1_LOCUS14505</name>
</gene>
<proteinExistence type="inferred from homology"/>
<dbReference type="CDD" id="cd00207">
    <property type="entry name" value="fer2"/>
    <property type="match status" value="1"/>
</dbReference>
<dbReference type="Pfam" id="PF00111">
    <property type="entry name" value="Fer2"/>
    <property type="match status" value="1"/>
</dbReference>
<dbReference type="InterPro" id="IPR036318">
    <property type="entry name" value="FAD-bd_PCMH-like_sf"/>
</dbReference>
<dbReference type="Gene3D" id="3.10.20.30">
    <property type="match status" value="1"/>
</dbReference>
<evidence type="ECO:0000256" key="13">
    <source>
        <dbReference type="ARBA" id="ARBA00023140"/>
    </source>
</evidence>
<keyword evidence="5" id="KW-0500">Molybdenum</keyword>
<dbReference type="InterPro" id="IPR012675">
    <property type="entry name" value="Beta-grasp_dom_sf"/>
</dbReference>
<keyword evidence="13" id="KW-0576">Peroxisome</keyword>
<comment type="caution">
    <text evidence="17">The sequence shown here is derived from an EMBL/GenBank/DDBJ whole genome shotgun (WGS) entry which is preliminary data.</text>
</comment>
<dbReference type="Gene3D" id="1.10.150.120">
    <property type="entry name" value="[2Fe-2S]-binding domain"/>
    <property type="match status" value="1"/>
</dbReference>
<keyword evidence="9" id="KW-0274">FAD</keyword>
<evidence type="ECO:0000256" key="7">
    <source>
        <dbReference type="ARBA" id="ARBA00022714"/>
    </source>
</evidence>
<dbReference type="InterPro" id="IPR000674">
    <property type="entry name" value="Ald_Oxase/Xan_DH_a/b"/>
</dbReference>
<dbReference type="InterPro" id="IPR016166">
    <property type="entry name" value="FAD-bd_PCMH"/>
</dbReference>
<dbReference type="SUPFAM" id="SSF55447">
    <property type="entry name" value="CO dehydrogenase flavoprotein C-terminal domain-like"/>
    <property type="match status" value="1"/>
</dbReference>
<keyword evidence="11" id="KW-0408">Iron</keyword>
<evidence type="ECO:0000256" key="8">
    <source>
        <dbReference type="ARBA" id="ARBA00022723"/>
    </source>
</evidence>
<keyword evidence="6" id="KW-0285">Flavoprotein</keyword>
<dbReference type="InterPro" id="IPR046867">
    <property type="entry name" value="AldOxase/xan_DH_MoCoBD2"/>
</dbReference>
<dbReference type="SUPFAM" id="SSF56176">
    <property type="entry name" value="FAD-binding/transporter-associated domain-like"/>
    <property type="match status" value="1"/>
</dbReference>
<dbReference type="InterPro" id="IPR005107">
    <property type="entry name" value="CO_DH_flav_C"/>
</dbReference>
<dbReference type="SMART" id="SM01008">
    <property type="entry name" value="Ald_Xan_dh_C"/>
    <property type="match status" value="1"/>
</dbReference>
<evidence type="ECO:0000259" key="16">
    <source>
        <dbReference type="PROSITE" id="PS51387"/>
    </source>
</evidence>
<evidence type="ECO:0000313" key="18">
    <source>
        <dbReference type="Proteomes" id="UP001642540"/>
    </source>
</evidence>
<evidence type="ECO:0008006" key="19">
    <source>
        <dbReference type="Google" id="ProtNLM"/>
    </source>
</evidence>
<feature type="region of interest" description="Disordered" evidence="14">
    <location>
        <begin position="700"/>
        <end position="719"/>
    </location>
</feature>
<dbReference type="PIRSF" id="PIRSF000127">
    <property type="entry name" value="Xanthine_DH"/>
    <property type="match status" value="1"/>
</dbReference>
<dbReference type="InterPro" id="IPR001041">
    <property type="entry name" value="2Fe-2S_ferredoxin-type"/>
</dbReference>
<keyword evidence="18" id="KW-1185">Reference proteome</keyword>
<dbReference type="InterPro" id="IPR037165">
    <property type="entry name" value="AldOxase/xan_DH_Mopterin-bd_sf"/>
</dbReference>
<dbReference type="PROSITE" id="PS51085">
    <property type="entry name" value="2FE2S_FER_2"/>
    <property type="match status" value="1"/>
</dbReference>
<dbReference type="InterPro" id="IPR002346">
    <property type="entry name" value="Mopterin_DH_FAD-bd"/>
</dbReference>
<dbReference type="Pfam" id="PF20256">
    <property type="entry name" value="MoCoBD_2"/>
    <property type="match status" value="1"/>
</dbReference>
<keyword evidence="8" id="KW-0479">Metal-binding</keyword>
<dbReference type="PROSITE" id="PS51387">
    <property type="entry name" value="FAD_PCMH"/>
    <property type="match status" value="1"/>
</dbReference>
<reference evidence="17 18" key="1">
    <citation type="submission" date="2024-08" db="EMBL/GenBank/DDBJ databases">
        <authorList>
            <person name="Cucini C."/>
            <person name="Frati F."/>
        </authorList>
    </citation>
    <scope>NUCLEOTIDE SEQUENCE [LARGE SCALE GENOMIC DNA]</scope>
</reference>
<dbReference type="InterPro" id="IPR016208">
    <property type="entry name" value="Ald_Oxase/xanthine_DH-like"/>
</dbReference>
<dbReference type="Gene3D" id="3.30.465.10">
    <property type="match status" value="1"/>
</dbReference>
<feature type="compositionally biased region" description="Polar residues" evidence="14">
    <location>
        <begin position="701"/>
        <end position="712"/>
    </location>
</feature>
<accession>A0ABP1QUA3</accession>
<comment type="cofactor">
    <cofactor evidence="1">
        <name>Mo-molybdopterin</name>
        <dbReference type="ChEBI" id="CHEBI:71302"/>
    </cofactor>
</comment>
<dbReference type="PANTHER" id="PTHR11908">
    <property type="entry name" value="XANTHINE DEHYDROGENASE"/>
    <property type="match status" value="1"/>
</dbReference>
<name>A0ABP1QUA3_9HEXA</name>
<feature type="domain" description="2Fe-2S ferredoxin-type" evidence="15">
    <location>
        <begin position="19"/>
        <end position="112"/>
    </location>
</feature>
<dbReference type="Gene3D" id="3.30.390.50">
    <property type="entry name" value="CO dehydrogenase flavoprotein, C-terminal domain"/>
    <property type="match status" value="1"/>
</dbReference>
<evidence type="ECO:0000256" key="3">
    <source>
        <dbReference type="ARBA" id="ARBA00004275"/>
    </source>
</evidence>
<dbReference type="Gene3D" id="3.90.1170.50">
    <property type="entry name" value="Aldehyde oxidase/xanthine dehydrogenase, a/b hammerhead"/>
    <property type="match status" value="2"/>
</dbReference>
<evidence type="ECO:0000256" key="4">
    <source>
        <dbReference type="ARBA" id="ARBA00006849"/>
    </source>
</evidence>
<comment type="similarity">
    <text evidence="4">Belongs to the xanthine dehydrogenase family.</text>
</comment>
<evidence type="ECO:0000256" key="12">
    <source>
        <dbReference type="ARBA" id="ARBA00023014"/>
    </source>
</evidence>
<dbReference type="EMBL" id="CAXLJM020000046">
    <property type="protein sequence ID" value="CAL8110869.1"/>
    <property type="molecule type" value="Genomic_DNA"/>
</dbReference>
<evidence type="ECO:0000256" key="6">
    <source>
        <dbReference type="ARBA" id="ARBA00022630"/>
    </source>
</evidence>
<dbReference type="SUPFAM" id="SSF54292">
    <property type="entry name" value="2Fe-2S ferredoxin-like"/>
    <property type="match status" value="1"/>
</dbReference>
<evidence type="ECO:0000256" key="11">
    <source>
        <dbReference type="ARBA" id="ARBA00023004"/>
    </source>
</evidence>
<dbReference type="InterPro" id="IPR036856">
    <property type="entry name" value="Ald_Oxase/Xan_DH_a/b_sf"/>
</dbReference>
<dbReference type="Proteomes" id="UP001642540">
    <property type="component" value="Unassembled WGS sequence"/>
</dbReference>
<comment type="cofactor">
    <cofactor evidence="2">
        <name>FAD</name>
        <dbReference type="ChEBI" id="CHEBI:57692"/>
    </cofactor>
</comment>
<evidence type="ECO:0000259" key="15">
    <source>
        <dbReference type="PROSITE" id="PS51085"/>
    </source>
</evidence>
<dbReference type="PANTHER" id="PTHR11908:SF132">
    <property type="entry name" value="ALDEHYDE OXIDASE 1-RELATED"/>
    <property type="match status" value="1"/>
</dbReference>
<evidence type="ECO:0000256" key="14">
    <source>
        <dbReference type="SAM" id="MobiDB-lite"/>
    </source>
</evidence>
<feature type="domain" description="FAD-binding PCMH-type" evidence="16">
    <location>
        <begin position="233"/>
        <end position="416"/>
    </location>
</feature>
<evidence type="ECO:0000256" key="9">
    <source>
        <dbReference type="ARBA" id="ARBA00022827"/>
    </source>
</evidence>
<dbReference type="SUPFAM" id="SSF47741">
    <property type="entry name" value="CO dehydrogenase ISP C-domain like"/>
    <property type="match status" value="1"/>
</dbReference>
<comment type="subcellular location">
    <subcellularLocation>
        <location evidence="3">Peroxisome</location>
    </subcellularLocation>
</comment>
<dbReference type="SMART" id="SM01092">
    <property type="entry name" value="CO_deh_flav_C"/>
    <property type="match status" value="1"/>
</dbReference>
<keyword evidence="10" id="KW-0560">Oxidoreductase</keyword>
<dbReference type="Gene3D" id="3.30.365.10">
    <property type="entry name" value="Aldehyde oxidase/xanthine dehydrogenase, molybdopterin binding domain"/>
    <property type="match status" value="4"/>
</dbReference>
<protein>
    <recommendedName>
        <fullName evidence="19">Xanthine dehydrogenase</fullName>
    </recommendedName>
</protein>
<dbReference type="SUPFAM" id="SSF54665">
    <property type="entry name" value="CO dehydrogenase molybdoprotein N-domain-like"/>
    <property type="match status" value="1"/>
</dbReference>
<dbReference type="Pfam" id="PF03450">
    <property type="entry name" value="CO_deh_flav_C"/>
    <property type="match status" value="1"/>
</dbReference>
<sequence>MGADQSHLPELENFRAGQSYISFFVNGKEYNVRLDGFDPEYSPKYVLVDFLREKIGLTGTKYMCREGGCGACTVLVKSHHPKTGQEVTRSANSCLLPLYACDGLNITTIEGLGNVKTGYHPIQDRLVKFAGTQCGFCSPGFVMNMLSYAQVNPNFTGGNVEYSLDGNICRCTGYRPIIDAFKSLSSTVSEQLSRKCQDIEECYKCPLLPLNTSETKDKSFEILTTSRNLYLRDSTSGEEWIKVTSFPAVFDILQSLSYVQKRYRLVAGNTGMGVFKVDGPYSTYIEITDIPELHEISMDATGMVLGGATTLTTAIDQFMVASKMDGYVYAPEFAKHFRRVASLTVRNAATLAGNLMLKHDHRELASDVFVLFESVGATVRIGSSPTLYQNYTLMEFLDLDMTGKIIMSIHLPTYAQSYVFRCFKIAKRYQNSYADVNAAFLFNIDKTNGFTVSTKPSICYGGVNPSFVHAKATEEHFIGKQMKDALPGALQTLTRETVPNLSPPLTSPEHRLGLAQSLLYKFVLGVIRQSVQPRLRTGADDVDRGLNIGTQTFDTDKSKWPLYQPIPKLESFPQVSGEAEFINDIQSKFNELFGVFVLSNVAKATISKIDTSHAMIFASKKVLYAGQAIGLIVAKNKQAAFQARDKVIVKYENIQKPLLDIKDAVKLQLDSKSNSNVEVDMGFPCRGISSELAKTIMKNMKGSSKSGQQQHRNANHNKVEGSLKTVKGEFITRGQYHFHMETQTCLCIPREDGMDVYSSTQSIDHVQAAIANCLNIPNNSINMSIRRLGGAFGAKISKASLIASACAVAAYVTNEPVRVVLDLETNMKMIGKRLPYLTKYEAQVDDTGKIHQLISDMYCDPGAIPNEPSSLFATVVLQSCYRAEQWDLTPHVAVTDTPPNTYCRSPGGAQGIAAAENMMEHIAFVVKKDPLEVRQANFIQKGDSLVGIPGAKLTTTNPLDGMVAELKKSSDYESRKELAESFNKANRWRKRGLSIVPQRFPLHYADFRLPTFISVYHADGTVSVSHAGIEMGQGINTKVVQVVAYTLNIPIDNVKIKPANNLVSPNSALTSASVTSELVCHSAQQACVKLLERMEPIREQLGNPSWRQLVAACNAKGILLTSQCQDLQGDIVAYDVWGATLAEVEVDVLTGDYRIIRVDIIEDAGNSLSPLIDVGQIEGAFVMGLGWLLTENLVYDEETGELLTNNTWEYKPMLPADIPEDFRITMLKNTPNPFGVLSSKATAEPPLNMSVSVMFAIRNAIDSARKDVGNLEWYRMDAPVSREDIRRLALTSLEQFEL</sequence>
<dbReference type="InterPro" id="IPR008274">
    <property type="entry name" value="AldOxase/xan_DH_MoCoBD1"/>
</dbReference>
<dbReference type="InterPro" id="IPR016169">
    <property type="entry name" value="FAD-bd_PCMH_sub2"/>
</dbReference>
<evidence type="ECO:0000256" key="1">
    <source>
        <dbReference type="ARBA" id="ARBA00001924"/>
    </source>
</evidence>